<accession>A0A2H0WRC1</accession>
<dbReference type="GO" id="GO:0008955">
    <property type="term" value="F:peptidoglycan glycosyltransferase activity"/>
    <property type="evidence" value="ECO:0007669"/>
    <property type="project" value="UniProtKB-EC"/>
</dbReference>
<organism evidence="22 23">
    <name type="scientific">Candidatus Shapirobacteria bacterium CG09_land_8_20_14_0_10_38_17</name>
    <dbReference type="NCBI Taxonomy" id="1974884"/>
    <lineage>
        <taxon>Bacteria</taxon>
        <taxon>Candidatus Shapironibacteriota</taxon>
    </lineage>
</organism>
<evidence type="ECO:0000256" key="8">
    <source>
        <dbReference type="ARBA" id="ARBA00022960"/>
    </source>
</evidence>
<dbReference type="EC" id="2.4.99.28" evidence="19"/>
<keyword evidence="13" id="KW-0961">Cell wall biogenesis/degradation</keyword>
<comment type="catalytic activity">
    <reaction evidence="20">
        <text>[GlcNAc-(1-&gt;4)-Mur2Ac(oyl-L-Ala-gamma-D-Glu-L-Lys-D-Ala-D-Ala)](n)-di-trans,octa-cis-undecaprenyl diphosphate + beta-D-GlcNAc-(1-&gt;4)-Mur2Ac(oyl-L-Ala-gamma-D-Glu-L-Lys-D-Ala-D-Ala)-di-trans,octa-cis-undecaprenyl diphosphate = [GlcNAc-(1-&gt;4)-Mur2Ac(oyl-L-Ala-gamma-D-Glu-L-Lys-D-Ala-D-Ala)](n+1)-di-trans,octa-cis-undecaprenyl diphosphate + di-trans,octa-cis-undecaprenyl diphosphate + H(+)</text>
        <dbReference type="Rhea" id="RHEA:23708"/>
        <dbReference type="Rhea" id="RHEA-COMP:9602"/>
        <dbReference type="Rhea" id="RHEA-COMP:9603"/>
        <dbReference type="ChEBI" id="CHEBI:15378"/>
        <dbReference type="ChEBI" id="CHEBI:58405"/>
        <dbReference type="ChEBI" id="CHEBI:60033"/>
        <dbReference type="ChEBI" id="CHEBI:78435"/>
        <dbReference type="EC" id="2.4.99.28"/>
    </reaction>
</comment>
<evidence type="ECO:0000256" key="20">
    <source>
        <dbReference type="ARBA" id="ARBA00049902"/>
    </source>
</evidence>
<dbReference type="EMBL" id="PEZH01000023">
    <property type="protein sequence ID" value="PIS15193.1"/>
    <property type="molecule type" value="Genomic_DNA"/>
</dbReference>
<keyword evidence="6" id="KW-0808">Transferase</keyword>
<protein>
    <recommendedName>
        <fullName evidence="17">Probable peptidoglycan glycosyltransferase FtsW</fullName>
        <ecNumber evidence="19">2.4.99.28</ecNumber>
    </recommendedName>
    <alternativeName>
        <fullName evidence="18">Cell division protein FtsW</fullName>
    </alternativeName>
    <alternativeName>
        <fullName evidence="15">Cell wall polymerase</fullName>
    </alternativeName>
    <alternativeName>
        <fullName evidence="14">Peptidoglycan polymerase</fullName>
    </alternativeName>
</protein>
<feature type="transmembrane region" description="Helical" evidence="21">
    <location>
        <begin position="145"/>
        <end position="162"/>
    </location>
</feature>
<keyword evidence="3" id="KW-1003">Cell membrane</keyword>
<keyword evidence="10 21" id="KW-1133">Transmembrane helix</keyword>
<dbReference type="Proteomes" id="UP000231282">
    <property type="component" value="Unassembled WGS sequence"/>
</dbReference>
<name>A0A2H0WRC1_9BACT</name>
<evidence type="ECO:0000256" key="17">
    <source>
        <dbReference type="ARBA" id="ARBA00041185"/>
    </source>
</evidence>
<comment type="pathway">
    <text evidence="2">Cell wall biogenesis; peptidoglycan biosynthesis.</text>
</comment>
<dbReference type="GO" id="GO:0015648">
    <property type="term" value="F:lipid-linked peptidoglycan transporter activity"/>
    <property type="evidence" value="ECO:0007669"/>
    <property type="project" value="TreeGrafter"/>
</dbReference>
<keyword evidence="5" id="KW-0328">Glycosyltransferase</keyword>
<evidence type="ECO:0000256" key="18">
    <source>
        <dbReference type="ARBA" id="ARBA00041418"/>
    </source>
</evidence>
<evidence type="ECO:0000256" key="2">
    <source>
        <dbReference type="ARBA" id="ARBA00004752"/>
    </source>
</evidence>
<feature type="transmembrane region" description="Helical" evidence="21">
    <location>
        <begin position="341"/>
        <end position="362"/>
    </location>
</feature>
<evidence type="ECO:0000256" key="4">
    <source>
        <dbReference type="ARBA" id="ARBA00022618"/>
    </source>
</evidence>
<evidence type="ECO:0000256" key="19">
    <source>
        <dbReference type="ARBA" id="ARBA00044770"/>
    </source>
</evidence>
<evidence type="ECO:0000256" key="6">
    <source>
        <dbReference type="ARBA" id="ARBA00022679"/>
    </source>
</evidence>
<evidence type="ECO:0000256" key="15">
    <source>
        <dbReference type="ARBA" id="ARBA00033270"/>
    </source>
</evidence>
<dbReference type="GO" id="GO:0051301">
    <property type="term" value="P:cell division"/>
    <property type="evidence" value="ECO:0007669"/>
    <property type="project" value="UniProtKB-KW"/>
</dbReference>
<keyword evidence="8" id="KW-0133">Cell shape</keyword>
<evidence type="ECO:0000256" key="16">
    <source>
        <dbReference type="ARBA" id="ARBA00038053"/>
    </source>
</evidence>
<keyword evidence="12" id="KW-0131">Cell cycle</keyword>
<reference evidence="23" key="1">
    <citation type="submission" date="2017-09" db="EMBL/GenBank/DDBJ databases">
        <title>Depth-based differentiation of microbial function through sediment-hosted aquifers and enrichment of novel symbionts in the deep terrestrial subsurface.</title>
        <authorList>
            <person name="Probst A.J."/>
            <person name="Ladd B."/>
            <person name="Jarett J.K."/>
            <person name="Geller-Mcgrath D.E."/>
            <person name="Sieber C.M.K."/>
            <person name="Emerson J.B."/>
            <person name="Anantharaman K."/>
            <person name="Thomas B.C."/>
            <person name="Malmstrom R."/>
            <person name="Stieglmeier M."/>
            <person name="Klingl A."/>
            <person name="Woyke T."/>
            <person name="Ryan C.M."/>
            <person name="Banfield J.F."/>
        </authorList>
    </citation>
    <scope>NUCLEOTIDE SEQUENCE [LARGE SCALE GENOMIC DNA]</scope>
</reference>
<dbReference type="PANTHER" id="PTHR30474:SF2">
    <property type="entry name" value="PEPTIDOGLYCAN GLYCOSYLTRANSFERASE FTSW-RELATED"/>
    <property type="match status" value="1"/>
</dbReference>
<evidence type="ECO:0000256" key="21">
    <source>
        <dbReference type="SAM" id="Phobius"/>
    </source>
</evidence>
<evidence type="ECO:0000256" key="3">
    <source>
        <dbReference type="ARBA" id="ARBA00022475"/>
    </source>
</evidence>
<dbReference type="GO" id="GO:0032153">
    <property type="term" value="C:cell division site"/>
    <property type="evidence" value="ECO:0007669"/>
    <property type="project" value="TreeGrafter"/>
</dbReference>
<sequence>MLKKLMKKKHFDWLLFTLVIFLSLFGLLMIADASAVVAQRDFGDQFYYLKKQSIWLALGIVTLLGVSKINYQYFKKAAIPILVFSITTLIVVLIPGLGIKRLGAQRWLGIGTFSFQPSEIAKLALVLYGASFLANNHFKKQSPHRLWPFLIINALIASLIILEPDLGTTVTIVAIGLALCFLADVPSWKLLIFLCAALILAVTLIFSSTYRQERLLTFLKPNYDPQGASYHVHQILLALGSGGLWGQGIGQGKQKYAYLPEVTTDSIFAIIAEEFGFVGATIFVITLSLLIFRCLYLSNQTPDQFAKLLVAGVGVWLGFQALINLGSMVAILPLTGIPLPLVSYGGSSLLVTMTGLGMVLSISRERVRRKKRNDK</sequence>
<dbReference type="InterPro" id="IPR013437">
    <property type="entry name" value="FtsW"/>
</dbReference>
<dbReference type="InterPro" id="IPR001182">
    <property type="entry name" value="FtsW/RodA"/>
</dbReference>
<feature type="transmembrane region" description="Helical" evidence="21">
    <location>
        <begin position="78"/>
        <end position="100"/>
    </location>
</feature>
<feature type="transmembrane region" description="Helical" evidence="21">
    <location>
        <begin position="120"/>
        <end position="138"/>
    </location>
</feature>
<evidence type="ECO:0000313" key="23">
    <source>
        <dbReference type="Proteomes" id="UP000231282"/>
    </source>
</evidence>
<dbReference type="NCBIfam" id="TIGR02614">
    <property type="entry name" value="ftsW"/>
    <property type="match status" value="1"/>
</dbReference>
<dbReference type="PANTHER" id="PTHR30474">
    <property type="entry name" value="CELL CYCLE PROTEIN"/>
    <property type="match status" value="1"/>
</dbReference>
<dbReference type="GO" id="GO:0009252">
    <property type="term" value="P:peptidoglycan biosynthetic process"/>
    <property type="evidence" value="ECO:0007669"/>
    <property type="project" value="UniProtKB-KW"/>
</dbReference>
<keyword evidence="9" id="KW-0573">Peptidoglycan synthesis</keyword>
<dbReference type="Pfam" id="PF01098">
    <property type="entry name" value="FTSW_RODA_SPOVE"/>
    <property type="match status" value="1"/>
</dbReference>
<evidence type="ECO:0000313" key="22">
    <source>
        <dbReference type="EMBL" id="PIS15193.1"/>
    </source>
</evidence>
<dbReference type="AlphaFoldDB" id="A0A2H0WRC1"/>
<feature type="transmembrane region" description="Helical" evidence="21">
    <location>
        <begin position="54"/>
        <end position="71"/>
    </location>
</feature>
<proteinExistence type="inferred from homology"/>
<comment type="subcellular location">
    <subcellularLocation>
        <location evidence="1">Cell membrane</location>
        <topology evidence="1">Multi-pass membrane protein</topology>
    </subcellularLocation>
</comment>
<dbReference type="GO" id="GO:0005886">
    <property type="term" value="C:plasma membrane"/>
    <property type="evidence" value="ECO:0007669"/>
    <property type="project" value="UniProtKB-SubCell"/>
</dbReference>
<evidence type="ECO:0000256" key="5">
    <source>
        <dbReference type="ARBA" id="ARBA00022676"/>
    </source>
</evidence>
<evidence type="ECO:0000256" key="13">
    <source>
        <dbReference type="ARBA" id="ARBA00023316"/>
    </source>
</evidence>
<evidence type="ECO:0000256" key="12">
    <source>
        <dbReference type="ARBA" id="ARBA00023306"/>
    </source>
</evidence>
<evidence type="ECO:0000256" key="10">
    <source>
        <dbReference type="ARBA" id="ARBA00022989"/>
    </source>
</evidence>
<comment type="caution">
    <text evidence="22">The sequence shown here is derived from an EMBL/GenBank/DDBJ whole genome shotgun (WGS) entry which is preliminary data.</text>
</comment>
<evidence type="ECO:0000256" key="14">
    <source>
        <dbReference type="ARBA" id="ARBA00032370"/>
    </source>
</evidence>
<keyword evidence="7 21" id="KW-0812">Transmembrane</keyword>
<feature type="transmembrane region" description="Helical" evidence="21">
    <location>
        <begin position="168"/>
        <end position="185"/>
    </location>
</feature>
<gene>
    <name evidence="22" type="primary">ftsW</name>
    <name evidence="22" type="ORF">COT63_01380</name>
</gene>
<keyword evidence="4" id="KW-0132">Cell division</keyword>
<evidence type="ECO:0000256" key="11">
    <source>
        <dbReference type="ARBA" id="ARBA00023136"/>
    </source>
</evidence>
<feature type="transmembrane region" description="Helical" evidence="21">
    <location>
        <begin position="308"/>
        <end position="335"/>
    </location>
</feature>
<comment type="similarity">
    <text evidence="16">Belongs to the SEDS family. FtsW subfamily.</text>
</comment>
<dbReference type="GO" id="GO:0071555">
    <property type="term" value="P:cell wall organization"/>
    <property type="evidence" value="ECO:0007669"/>
    <property type="project" value="UniProtKB-KW"/>
</dbReference>
<evidence type="ECO:0000256" key="7">
    <source>
        <dbReference type="ARBA" id="ARBA00022692"/>
    </source>
</evidence>
<feature type="transmembrane region" description="Helical" evidence="21">
    <location>
        <begin position="190"/>
        <end position="210"/>
    </location>
</feature>
<dbReference type="GO" id="GO:0008360">
    <property type="term" value="P:regulation of cell shape"/>
    <property type="evidence" value="ECO:0007669"/>
    <property type="project" value="UniProtKB-KW"/>
</dbReference>
<evidence type="ECO:0000256" key="1">
    <source>
        <dbReference type="ARBA" id="ARBA00004651"/>
    </source>
</evidence>
<feature type="transmembrane region" description="Helical" evidence="21">
    <location>
        <begin position="275"/>
        <end position="296"/>
    </location>
</feature>
<evidence type="ECO:0000256" key="9">
    <source>
        <dbReference type="ARBA" id="ARBA00022984"/>
    </source>
</evidence>
<keyword evidence="11 21" id="KW-0472">Membrane</keyword>